<evidence type="ECO:0000256" key="1">
    <source>
        <dbReference type="SAM" id="MobiDB-lite"/>
    </source>
</evidence>
<dbReference type="EMBL" id="LFJN01000001">
    <property type="protein sequence ID" value="KPI45406.1"/>
    <property type="molecule type" value="Genomic_DNA"/>
</dbReference>
<feature type="region of interest" description="Disordered" evidence="1">
    <location>
        <begin position="474"/>
        <end position="519"/>
    </location>
</feature>
<dbReference type="Proteomes" id="UP000038010">
    <property type="component" value="Unassembled WGS sequence"/>
</dbReference>
<proteinExistence type="predicted"/>
<dbReference type="VEuPathDB" id="FungiDB:AB675_285"/>
<protein>
    <recommendedName>
        <fullName evidence="4">F-box domain-containing protein</fullName>
    </recommendedName>
</protein>
<evidence type="ECO:0000313" key="2">
    <source>
        <dbReference type="EMBL" id="KPI45406.1"/>
    </source>
</evidence>
<feature type="compositionally biased region" description="Polar residues" evidence="1">
    <location>
        <begin position="506"/>
        <end position="519"/>
    </location>
</feature>
<gene>
    <name evidence="2" type="ORF">AB675_285</name>
</gene>
<evidence type="ECO:0008006" key="4">
    <source>
        <dbReference type="Google" id="ProtNLM"/>
    </source>
</evidence>
<evidence type="ECO:0000313" key="3">
    <source>
        <dbReference type="Proteomes" id="UP000038010"/>
    </source>
</evidence>
<name>A0A0N1HB88_9EURO</name>
<reference evidence="2 3" key="1">
    <citation type="submission" date="2015-06" db="EMBL/GenBank/DDBJ databases">
        <title>Draft genome of the ant-associated black yeast Phialophora attae CBS 131958.</title>
        <authorList>
            <person name="Moreno L.F."/>
            <person name="Stielow B.J."/>
            <person name="de Hoog S."/>
            <person name="Vicente V.A."/>
            <person name="Weiss V.A."/>
            <person name="de Vries M."/>
            <person name="Cruz L.M."/>
            <person name="Souza E.M."/>
        </authorList>
    </citation>
    <scope>NUCLEOTIDE SEQUENCE [LARGE SCALE GENOMIC DNA]</scope>
    <source>
        <strain evidence="2 3">CBS 131958</strain>
    </source>
</reference>
<sequence>MPAVKRKHLTIGEDEFRAPKMRCSSRLNSESVDGPARASLLDLPAEILLDIFYLVREPCMIHACQRLYNLLPDFVGYSKMLLGLAFATRTGSNHLGFYYDDEPNPLVDLHTELWPLPGRKKHHDWDYDEREELQDTVAVGKWIRPSHLRALHGFLFDILVTNQVIVNADYRLTNEQRVTLDALVSEHRGPDPDLKLRMQVELRHNGGWHRAMLTLRDNFMHVRIHDKTRTQKFYQLYSINFIPDCLLWEERPIEEVSDLRDLYIRCCTIMPEDGFCRLMRGPDADNMYCHLRCDEGLLEKRILRALERPQPIHRSIPNEIESDVERFYNWLLLNYACGNPVTITYDMLNTCVENKLAGCLGHLLGNYFTMTTTNDWKWRDNWRSDREPQQNVTERRRKTSVTEEDLVKLRDKADELWWDRDCVRLIEAELSHIEDMKTMARTEGFVSWQAAEFSYYKEREQGALMERLHYDSDEDASLADELSSQRSDFSDDEDELDWDHDESDDVAQSSTQAGPTGEI</sequence>
<dbReference type="AlphaFoldDB" id="A0A0N1HB88"/>
<accession>A0A0N1HB88</accession>
<dbReference type="RefSeq" id="XP_018005369.1">
    <property type="nucleotide sequence ID" value="XM_018142864.1"/>
</dbReference>
<comment type="caution">
    <text evidence="2">The sequence shown here is derived from an EMBL/GenBank/DDBJ whole genome shotgun (WGS) entry which is preliminary data.</text>
</comment>
<keyword evidence="3" id="KW-1185">Reference proteome</keyword>
<dbReference type="GeneID" id="28734733"/>
<feature type="compositionally biased region" description="Acidic residues" evidence="1">
    <location>
        <begin position="490"/>
        <end position="505"/>
    </location>
</feature>
<organism evidence="2 3">
    <name type="scientific">Cyphellophora attinorum</name>
    <dbReference type="NCBI Taxonomy" id="1664694"/>
    <lineage>
        <taxon>Eukaryota</taxon>
        <taxon>Fungi</taxon>
        <taxon>Dikarya</taxon>
        <taxon>Ascomycota</taxon>
        <taxon>Pezizomycotina</taxon>
        <taxon>Eurotiomycetes</taxon>
        <taxon>Chaetothyriomycetidae</taxon>
        <taxon>Chaetothyriales</taxon>
        <taxon>Cyphellophoraceae</taxon>
        <taxon>Cyphellophora</taxon>
    </lineage>
</organism>